<dbReference type="SUPFAM" id="SSF54665">
    <property type="entry name" value="CO dehydrogenase molybdoprotein N-domain-like"/>
    <property type="match status" value="1"/>
</dbReference>
<dbReference type="EMBL" id="JABBFX010000001">
    <property type="protein sequence ID" value="NML42525.1"/>
    <property type="molecule type" value="Genomic_DNA"/>
</dbReference>
<dbReference type="GO" id="GO:0016491">
    <property type="term" value="F:oxidoreductase activity"/>
    <property type="evidence" value="ECO:0007669"/>
    <property type="project" value="InterPro"/>
</dbReference>
<dbReference type="RefSeq" id="WP_169416731.1">
    <property type="nucleotide sequence ID" value="NZ_JABBFX010000001.1"/>
</dbReference>
<dbReference type="InterPro" id="IPR012368">
    <property type="entry name" value="OxRdtase_Mopterin-bd_su_IorB"/>
</dbReference>
<keyword evidence="4" id="KW-1185">Reference proteome</keyword>
<proteinExistence type="predicted"/>
<feature type="domain" description="Aldehyde oxidase/xanthine dehydrogenase second molybdopterin binding" evidence="2">
    <location>
        <begin position="567"/>
        <end position="651"/>
    </location>
</feature>
<dbReference type="PANTHER" id="PTHR47495:SF1">
    <property type="entry name" value="BLL3820 PROTEIN"/>
    <property type="match status" value="1"/>
</dbReference>
<name>A0A848GV88_9BURK</name>
<dbReference type="InterPro" id="IPR052516">
    <property type="entry name" value="N-heterocyclic_Hydroxylase"/>
</dbReference>
<dbReference type="Gene3D" id="3.90.1170.50">
    <property type="entry name" value="Aldehyde oxidase/xanthine dehydrogenase, a/b hammerhead"/>
    <property type="match status" value="1"/>
</dbReference>
<accession>A0A848GV88</accession>
<dbReference type="AlphaFoldDB" id="A0A848GV88"/>
<feature type="domain" description="Aldehyde oxidase/xanthine dehydrogenase first molybdopterin binding" evidence="1">
    <location>
        <begin position="287"/>
        <end position="426"/>
    </location>
</feature>
<comment type="caution">
    <text evidence="3">The sequence shown here is derived from an EMBL/GenBank/DDBJ whole genome shotgun (WGS) entry which is preliminary data.</text>
</comment>
<dbReference type="InterPro" id="IPR046867">
    <property type="entry name" value="AldOxase/xan_DH_MoCoBD2"/>
</dbReference>
<organism evidence="3 4">
    <name type="scientific">Ramlibacter agri</name>
    <dbReference type="NCBI Taxonomy" id="2728837"/>
    <lineage>
        <taxon>Bacteria</taxon>
        <taxon>Pseudomonadati</taxon>
        <taxon>Pseudomonadota</taxon>
        <taxon>Betaproteobacteria</taxon>
        <taxon>Burkholderiales</taxon>
        <taxon>Comamonadaceae</taxon>
        <taxon>Ramlibacter</taxon>
    </lineage>
</organism>
<feature type="domain" description="Aldehyde oxidase/xanthine dehydrogenase second molybdopterin binding" evidence="2">
    <location>
        <begin position="24"/>
        <end position="138"/>
    </location>
</feature>
<dbReference type="Pfam" id="PF02738">
    <property type="entry name" value="MoCoBD_1"/>
    <property type="match status" value="2"/>
</dbReference>
<dbReference type="Proteomes" id="UP000541185">
    <property type="component" value="Unassembled WGS sequence"/>
</dbReference>
<reference evidence="3 4" key="1">
    <citation type="submission" date="2020-04" db="EMBL/GenBank/DDBJ databases">
        <title>Ramlibacter sp. G-1-2-2 isolated from soil.</title>
        <authorList>
            <person name="Dahal R.H."/>
        </authorList>
    </citation>
    <scope>NUCLEOTIDE SEQUENCE [LARGE SCALE GENOMIC DNA]</scope>
    <source>
        <strain evidence="3 4">G-1-2-2</strain>
    </source>
</reference>
<dbReference type="InterPro" id="IPR036856">
    <property type="entry name" value="Ald_Oxase/Xan_DH_a/b_sf"/>
</dbReference>
<dbReference type="PIRSF" id="PIRSF036389">
    <property type="entry name" value="IOR_B"/>
    <property type="match status" value="1"/>
</dbReference>
<evidence type="ECO:0000259" key="1">
    <source>
        <dbReference type="Pfam" id="PF02738"/>
    </source>
</evidence>
<evidence type="ECO:0000313" key="3">
    <source>
        <dbReference type="EMBL" id="NML42525.1"/>
    </source>
</evidence>
<evidence type="ECO:0000259" key="2">
    <source>
        <dbReference type="Pfam" id="PF20256"/>
    </source>
</evidence>
<dbReference type="PANTHER" id="PTHR47495">
    <property type="entry name" value="ALDEHYDE DEHYDROGENASE"/>
    <property type="match status" value="1"/>
</dbReference>
<feature type="domain" description="Aldehyde oxidase/xanthine dehydrogenase first molybdopterin binding" evidence="1">
    <location>
        <begin position="470"/>
        <end position="527"/>
    </location>
</feature>
<dbReference type="SUPFAM" id="SSF56003">
    <property type="entry name" value="Molybdenum cofactor-binding domain"/>
    <property type="match status" value="2"/>
</dbReference>
<dbReference type="Pfam" id="PF20256">
    <property type="entry name" value="MoCoBD_2"/>
    <property type="match status" value="2"/>
</dbReference>
<evidence type="ECO:0000313" key="4">
    <source>
        <dbReference type="Proteomes" id="UP000541185"/>
    </source>
</evidence>
<protein>
    <submittedName>
        <fullName evidence="3">Molybdopterin-dependent oxidoreductase</fullName>
    </submittedName>
</protein>
<dbReference type="InterPro" id="IPR037165">
    <property type="entry name" value="AldOxase/xan_DH_Mopterin-bd_sf"/>
</dbReference>
<sequence>MTQRAVPEVLRQHPRLGQWLAPAPGGRIRATSGKVDIGQGISHALRLIVAEELQLEPARVEMVVPSTRHSPDEAVTSGSQSVQQSGAVLRFAAAHLREACRERFAQRVGVPLDAVSLDRGMFQARGEQAGYGELADAGLLEAAVDPAHLAPRAGRASALGAVPRSDVADKVFGEFQYIQDLAPAGLLHGAVFRPRTLQAQVHEDVWTRLQPRLEEIEGVAQVVRDGLLVGVLADSDYALAQAGERVALAGLWQGEADVPPPHDTARWLQAQPLDSTVIQQRRDDAPAAAHVFRADYGRGWLQHASIGLCCALAQWTQNTLQVWSHSQGIFNLRRDLALAFGLPADAVTVSHAEGAGCYGHNGADDVAFDAAWLAHHAGGRPVRLQWTRQQEMANAPLAPAMAVRIEASVDAAGRLVAWTQDVWSQGHGTRPGRGATPALLGAWQVAQPAPITMAVNAAQASGGGSDRNAVPPYQVPQLDVRNHRVLAMPLRVSAMRALGAHANVLAAESMMDEIALALGRDPLAYRLEHLAHDERASAVLREAARIARWQEAVPREAGIGRGLGFARYKNTGAYCAVVAEVEVLREAHVRRLWIAADLGLVVHPDGAKNQIEGGAIQAASWTLREQADLGREGVRSEDWETYPIFRFADVPAVEVALVDRPDSPSLGAGECSIGPTAAAIANAIHDALGVRMRVMPFSADNLMREAQRTTNEATTKEEE</sequence>
<dbReference type="Gene3D" id="3.30.365.10">
    <property type="entry name" value="Aldehyde oxidase/xanthine dehydrogenase, molybdopterin binding domain"/>
    <property type="match status" value="4"/>
</dbReference>
<gene>
    <name evidence="3" type="ORF">HHL11_02110</name>
</gene>
<dbReference type="InterPro" id="IPR008274">
    <property type="entry name" value="AldOxase/xan_DH_MoCoBD1"/>
</dbReference>